<gene>
    <name evidence="5" type="primary">RUFY2</name>
    <name evidence="5" type="ORF">BLAG_LOCUS8725</name>
</gene>
<dbReference type="PANTHER" id="PTHR45956:SF6">
    <property type="entry name" value="RUN DOMAIN-CONTAINING PROTEIN"/>
    <property type="match status" value="1"/>
</dbReference>
<evidence type="ECO:0000313" key="5">
    <source>
        <dbReference type="EMBL" id="CAH1246846.1"/>
    </source>
</evidence>
<feature type="region of interest" description="Disordered" evidence="3">
    <location>
        <begin position="670"/>
        <end position="692"/>
    </location>
</feature>
<dbReference type="GO" id="GO:0005737">
    <property type="term" value="C:cytoplasm"/>
    <property type="evidence" value="ECO:0007669"/>
    <property type="project" value="TreeGrafter"/>
</dbReference>
<evidence type="ECO:0000256" key="1">
    <source>
        <dbReference type="ARBA" id="ARBA00023054"/>
    </source>
</evidence>
<dbReference type="SMART" id="SM00593">
    <property type="entry name" value="RUN"/>
    <property type="match status" value="1"/>
</dbReference>
<dbReference type="Proteomes" id="UP000838412">
    <property type="component" value="Chromosome 15"/>
</dbReference>
<accession>A0A8K0ECE4</accession>
<name>A0A8K0ECE4_BRALA</name>
<dbReference type="EMBL" id="OV696700">
    <property type="protein sequence ID" value="CAH1246846.1"/>
    <property type="molecule type" value="Genomic_DNA"/>
</dbReference>
<dbReference type="FunFam" id="1.20.58.900:FF:000011">
    <property type="entry name" value="Uncharacterized protein, isoform B"/>
    <property type="match status" value="1"/>
</dbReference>
<dbReference type="PROSITE" id="PS50826">
    <property type="entry name" value="RUN"/>
    <property type="match status" value="1"/>
</dbReference>
<dbReference type="PANTHER" id="PTHR45956">
    <property type="entry name" value="RUN AND FYVE DOMAIN-CONTAINING PROTEIN 2-LIKE PROTEIN"/>
    <property type="match status" value="1"/>
</dbReference>
<feature type="coiled-coil region" evidence="2">
    <location>
        <begin position="467"/>
        <end position="613"/>
    </location>
</feature>
<dbReference type="OrthoDB" id="79871at2759"/>
<protein>
    <submittedName>
        <fullName evidence="5">RUFY2 protein</fullName>
    </submittedName>
</protein>
<feature type="domain" description="RUN" evidence="4">
    <location>
        <begin position="81"/>
        <end position="213"/>
    </location>
</feature>
<dbReference type="Pfam" id="PF02759">
    <property type="entry name" value="RUN"/>
    <property type="match status" value="1"/>
</dbReference>
<evidence type="ECO:0000259" key="4">
    <source>
        <dbReference type="PROSITE" id="PS50826"/>
    </source>
</evidence>
<dbReference type="AlphaFoldDB" id="A0A8K0ECE4"/>
<dbReference type="CDD" id="cd17681">
    <property type="entry name" value="RUN_RUFY1_like"/>
    <property type="match status" value="1"/>
</dbReference>
<evidence type="ECO:0000256" key="2">
    <source>
        <dbReference type="SAM" id="Coils"/>
    </source>
</evidence>
<dbReference type="Gene3D" id="1.20.5.170">
    <property type="match status" value="1"/>
</dbReference>
<proteinExistence type="predicted"/>
<dbReference type="Gene3D" id="1.20.58.900">
    <property type="match status" value="1"/>
</dbReference>
<feature type="coiled-coil region" evidence="2">
    <location>
        <begin position="411"/>
        <end position="438"/>
    </location>
</feature>
<dbReference type="InterPro" id="IPR004012">
    <property type="entry name" value="Run_dom"/>
</dbReference>
<dbReference type="InterPro" id="IPR047335">
    <property type="entry name" value="RUFY1-3"/>
</dbReference>
<keyword evidence="1 2" id="KW-0175">Coiled coil</keyword>
<dbReference type="SUPFAM" id="SSF140741">
    <property type="entry name" value="RUN domain-like"/>
    <property type="match status" value="1"/>
</dbReference>
<organism evidence="5 6">
    <name type="scientific">Branchiostoma lanceolatum</name>
    <name type="common">Common lancelet</name>
    <name type="synonym">Amphioxus lanceolatum</name>
    <dbReference type="NCBI Taxonomy" id="7740"/>
    <lineage>
        <taxon>Eukaryota</taxon>
        <taxon>Metazoa</taxon>
        <taxon>Chordata</taxon>
        <taxon>Cephalochordata</taxon>
        <taxon>Leptocardii</taxon>
        <taxon>Amphioxiformes</taxon>
        <taxon>Branchiostomatidae</taxon>
        <taxon>Branchiostoma</taxon>
    </lineage>
</organism>
<feature type="coiled-coil region" evidence="2">
    <location>
        <begin position="268"/>
        <end position="316"/>
    </location>
</feature>
<reference evidence="5" key="1">
    <citation type="submission" date="2022-01" db="EMBL/GenBank/DDBJ databases">
        <authorList>
            <person name="Braso-Vives M."/>
        </authorList>
    </citation>
    <scope>NUCLEOTIDE SEQUENCE</scope>
</reference>
<evidence type="ECO:0000313" key="6">
    <source>
        <dbReference type="Proteomes" id="UP000838412"/>
    </source>
</evidence>
<evidence type="ECO:0000256" key="3">
    <source>
        <dbReference type="SAM" id="MobiDB-lite"/>
    </source>
</evidence>
<keyword evidence="6" id="KW-1185">Reference proteome</keyword>
<dbReference type="InterPro" id="IPR037213">
    <property type="entry name" value="Run_dom_sf"/>
</dbReference>
<sequence>MAEETIYLCNFRVSVDGEWLCLRELGDLSVTPQLESPQEVPEENDPPKDPTAIERANLLNMVKLSIKSLIESSYQVGRTLDKDFAPLQQFLIVMEHVLKHGLKAKKSILSTNKHVWGPLEAVEKLEPEATEINNSVRELPQIKTYPGKARAWLRLAMMQKRLADYVKTLVEKKDVMGEFYEPFALLMEEEGMVLAGLLVGLNVIDCNFCVKEDDFDSQLGVIDFSMYLKDPGNYTDRSPGEASRTSTNSSQANLTAVLDQKNYVEELNRHLNATVTNLQARIENLEKDNSNLSEKLAMANNRVLQLQEEGDKLQSENTRIKGDLEKKLVAVQQDVQTERETYQKSRAGLDDMYVEAQKQLRDETQMRLQKKVSFAAPMGSENPGDVERADTSAKLDDKDVEKELELQISMKQEMEMAMKLLEKDIHEKQDMIVGLRKQLDDIKAINIDMYKKFQAAEGSLKHKTEMLIKLEEKCTQMSQTIKDIEQRLKQAEREKMGAEEAARKLGKQLVDKDTKRAAVETDLKIEREWRTALQQDIEKQKEVIQELQTELQQMEAVKKEFQSLQAAHEQLKQTCEDQEKTLAEMGHKLSESKLKMEDMKEALKDELKFNQDKVWTDDKDVTECRQCDKLFSVSRRKVGWENAMAAVGPESNRSGAPFLGGLGPTHADMRDHNSPMDPNDSPTESIEPEETIERPPDWVEERFRVDRRKLEAMLQAAAEGRGQTGEEFFQKPLWFSVTENKEVNLLAENRTKSWNNKSLACLSLFMVHQAQTIQS</sequence>